<sequence length="97" mass="10488">MSSRLNCFHHTVHFSLTAENTPGSLPRILAVFERAGLCPQLVKASHFVDGLLAVDVYTEGVEEHLQQRLSGKLSALVGVSHLRREVILGAGQAKLAS</sequence>
<proteinExistence type="predicted"/>
<protein>
    <recommendedName>
        <fullName evidence="3">ACT domain-containing protein</fullName>
    </recommendedName>
</protein>
<evidence type="ECO:0000313" key="2">
    <source>
        <dbReference type="Proteomes" id="UP000319148"/>
    </source>
</evidence>
<organism evidence="1 2">
    <name type="scientific">Emcibacter nanhaiensis</name>
    <dbReference type="NCBI Taxonomy" id="1505037"/>
    <lineage>
        <taxon>Bacteria</taxon>
        <taxon>Pseudomonadati</taxon>
        <taxon>Pseudomonadota</taxon>
        <taxon>Alphaproteobacteria</taxon>
        <taxon>Emcibacterales</taxon>
        <taxon>Emcibacteraceae</taxon>
        <taxon>Emcibacter</taxon>
    </lineage>
</organism>
<evidence type="ECO:0008006" key="3">
    <source>
        <dbReference type="Google" id="ProtNLM"/>
    </source>
</evidence>
<dbReference type="EMBL" id="VFIY01000004">
    <property type="protein sequence ID" value="TPD62677.1"/>
    <property type="molecule type" value="Genomic_DNA"/>
</dbReference>
<name>A0A501PRC9_9PROT</name>
<gene>
    <name evidence="1" type="ORF">FIV46_00950</name>
</gene>
<dbReference type="Proteomes" id="UP000319148">
    <property type="component" value="Unassembled WGS sequence"/>
</dbReference>
<dbReference type="RefSeq" id="WP_139937927.1">
    <property type="nucleotide sequence ID" value="NZ_JBHSYP010000022.1"/>
</dbReference>
<accession>A0A501PRC9</accession>
<dbReference type="AlphaFoldDB" id="A0A501PRC9"/>
<reference evidence="2" key="1">
    <citation type="submission" date="2019-06" db="EMBL/GenBank/DDBJ databases">
        <title>The complete genome of Emcibacter congregatus ZYLT.</title>
        <authorList>
            <person name="Zhao Z."/>
        </authorList>
    </citation>
    <scope>NUCLEOTIDE SEQUENCE [LARGE SCALE GENOMIC DNA]</scope>
    <source>
        <strain evidence="2">MCCC 1A06723</strain>
    </source>
</reference>
<comment type="caution">
    <text evidence="1">The sequence shown here is derived from an EMBL/GenBank/DDBJ whole genome shotgun (WGS) entry which is preliminary data.</text>
</comment>
<dbReference type="OrthoDB" id="7062678at2"/>
<keyword evidence="2" id="KW-1185">Reference proteome</keyword>
<evidence type="ECO:0000313" key="1">
    <source>
        <dbReference type="EMBL" id="TPD62677.1"/>
    </source>
</evidence>